<feature type="transmembrane region" description="Helical" evidence="1">
    <location>
        <begin position="81"/>
        <end position="102"/>
    </location>
</feature>
<evidence type="ECO:0000313" key="3">
    <source>
        <dbReference type="Proteomes" id="UP001151478"/>
    </source>
</evidence>
<dbReference type="PANTHER" id="PTHR34980">
    <property type="entry name" value="INNER MEMBRANE PROTEIN-RELATED-RELATED"/>
    <property type="match status" value="1"/>
</dbReference>
<organism evidence="2 3">
    <name type="scientific">Polaribacter ponticola</name>
    <dbReference type="NCBI Taxonomy" id="2978475"/>
    <lineage>
        <taxon>Bacteria</taxon>
        <taxon>Pseudomonadati</taxon>
        <taxon>Bacteroidota</taxon>
        <taxon>Flavobacteriia</taxon>
        <taxon>Flavobacteriales</taxon>
        <taxon>Flavobacteriaceae</taxon>
    </lineage>
</organism>
<keyword evidence="3" id="KW-1185">Reference proteome</keyword>
<dbReference type="PANTHER" id="PTHR34980:SF2">
    <property type="entry name" value="INNER MEMBRANE PROTEIN YHAH-RELATED"/>
    <property type="match status" value="1"/>
</dbReference>
<dbReference type="InterPro" id="IPR008523">
    <property type="entry name" value="DUF805"/>
</dbReference>
<keyword evidence="1" id="KW-0812">Transmembrane</keyword>
<gene>
    <name evidence="2" type="ORF">N5A56_006265</name>
</gene>
<feature type="transmembrane region" description="Helical" evidence="1">
    <location>
        <begin position="21"/>
        <end position="37"/>
    </location>
</feature>
<reference evidence="2" key="1">
    <citation type="submission" date="2023-02" db="EMBL/GenBank/DDBJ databases">
        <title>Polaribacter ponticola sp. nov., isolated from seawater.</title>
        <authorList>
            <person name="Baek J.H."/>
            <person name="Kim J.M."/>
            <person name="Choi D.G."/>
            <person name="Jeon C.O."/>
        </authorList>
    </citation>
    <scope>NUCLEOTIDE SEQUENCE</scope>
    <source>
        <strain evidence="2">MSW5</strain>
    </source>
</reference>
<accession>A0ABT5S7H0</accession>
<name>A0ABT5S7H0_9FLAO</name>
<comment type="caution">
    <text evidence="2">The sequence shown here is derived from an EMBL/GenBank/DDBJ whole genome shotgun (WGS) entry which is preliminary data.</text>
</comment>
<dbReference type="EMBL" id="JAOSLC020000003">
    <property type="protein sequence ID" value="MDD7914049.1"/>
    <property type="molecule type" value="Genomic_DNA"/>
</dbReference>
<sequence>MKWYFKVIWQYFDFTGRARRKEFWVFTLCNIFILWALSSIDTYTENEYFSIAAYIFFALIFIPSITVSLRRLHDVGKTGWNLLLILIPIIGWLWLLMLLWFVGEPRANKWGAYPKGIEVSE</sequence>
<keyword evidence="1" id="KW-0472">Membrane</keyword>
<dbReference type="Proteomes" id="UP001151478">
    <property type="component" value="Unassembled WGS sequence"/>
</dbReference>
<evidence type="ECO:0000313" key="2">
    <source>
        <dbReference type="EMBL" id="MDD7914049.1"/>
    </source>
</evidence>
<dbReference type="RefSeq" id="WP_265724721.1">
    <property type="nucleotide sequence ID" value="NZ_JAOSLC020000003.1"/>
</dbReference>
<keyword evidence="1" id="KW-1133">Transmembrane helix</keyword>
<feature type="transmembrane region" description="Helical" evidence="1">
    <location>
        <begin position="49"/>
        <end position="69"/>
    </location>
</feature>
<evidence type="ECO:0000256" key="1">
    <source>
        <dbReference type="SAM" id="Phobius"/>
    </source>
</evidence>
<dbReference type="Pfam" id="PF05656">
    <property type="entry name" value="DUF805"/>
    <property type="match status" value="1"/>
</dbReference>
<protein>
    <submittedName>
        <fullName evidence="2">DUF805 domain-containing protein</fullName>
    </submittedName>
</protein>
<proteinExistence type="predicted"/>